<dbReference type="Gene3D" id="1.10.10.10">
    <property type="entry name" value="Winged helix-like DNA-binding domain superfamily/Winged helix DNA-binding domain"/>
    <property type="match status" value="1"/>
</dbReference>
<dbReference type="InterPro" id="IPR036390">
    <property type="entry name" value="WH_DNA-bd_sf"/>
</dbReference>
<dbReference type="InterPro" id="IPR005119">
    <property type="entry name" value="LysR_subst-bd"/>
</dbReference>
<dbReference type="GO" id="GO:0003677">
    <property type="term" value="F:DNA binding"/>
    <property type="evidence" value="ECO:0007669"/>
    <property type="project" value="UniProtKB-KW"/>
</dbReference>
<dbReference type="SUPFAM" id="SSF46785">
    <property type="entry name" value="Winged helix' DNA-binding domain"/>
    <property type="match status" value="1"/>
</dbReference>
<evidence type="ECO:0000313" key="6">
    <source>
        <dbReference type="EMBL" id="MBP2258096.1"/>
    </source>
</evidence>
<dbReference type="Pfam" id="PF03466">
    <property type="entry name" value="LysR_substrate"/>
    <property type="match status" value="1"/>
</dbReference>
<dbReference type="InterPro" id="IPR036388">
    <property type="entry name" value="WH-like_DNA-bd_sf"/>
</dbReference>
<keyword evidence="3 6" id="KW-0238">DNA-binding</keyword>
<sequence>MEFNQLRYFTTLVEEGAYTKAAKRLHIAQPSLSAAVKKLENAVGFSLLNRTTRHLRLTKEGDILYQEATRLVHHFDHVKQEMIRLKKEGPSELTIGIIESSMFWTPTILKQFKEEYKNVRIQLTEILSLQDVVAALKNYNIHLAITNQYMNSNEMNAFPIYEEQLVVLLPPDHPLQYEETLQMDALKDEELIICKEGLQSRTDILTAYCKAGIKPNIQYEVERFETACNMVEENLGITILPENYVKQYKNATYHIKEIYDADLRRTVYVAVMKDRYLPPLVKHFIALIRNYFGAVY</sequence>
<dbReference type="RefSeq" id="WP_226371280.1">
    <property type="nucleotide sequence ID" value="NZ_JAGIKX010000019.1"/>
</dbReference>
<comment type="similarity">
    <text evidence="1">Belongs to the LysR transcriptional regulatory family.</text>
</comment>
<comment type="caution">
    <text evidence="6">The sequence shown here is derived from an EMBL/GenBank/DDBJ whole genome shotgun (WGS) entry which is preliminary data.</text>
</comment>
<dbReference type="EMBL" id="JAGIKX010000019">
    <property type="protein sequence ID" value="MBP2258096.1"/>
    <property type="molecule type" value="Genomic_DNA"/>
</dbReference>
<gene>
    <name evidence="6" type="ORF">J2Z81_002067</name>
</gene>
<evidence type="ECO:0000256" key="3">
    <source>
        <dbReference type="ARBA" id="ARBA00023125"/>
    </source>
</evidence>
<evidence type="ECO:0000313" key="7">
    <source>
        <dbReference type="Proteomes" id="UP001519294"/>
    </source>
</evidence>
<dbReference type="PANTHER" id="PTHR30419">
    <property type="entry name" value="HTH-TYPE TRANSCRIPTIONAL REGULATOR YBHD"/>
    <property type="match status" value="1"/>
</dbReference>
<evidence type="ECO:0000256" key="4">
    <source>
        <dbReference type="ARBA" id="ARBA00023163"/>
    </source>
</evidence>
<dbReference type="PRINTS" id="PR00039">
    <property type="entry name" value="HTHLYSR"/>
</dbReference>
<dbReference type="Proteomes" id="UP001519294">
    <property type="component" value="Unassembled WGS sequence"/>
</dbReference>
<accession>A0ABS4S9B5</accession>
<organism evidence="6 7">
    <name type="scientific">Virgibacillus alimentarius</name>
    <dbReference type="NCBI Taxonomy" id="698769"/>
    <lineage>
        <taxon>Bacteria</taxon>
        <taxon>Bacillati</taxon>
        <taxon>Bacillota</taxon>
        <taxon>Bacilli</taxon>
        <taxon>Bacillales</taxon>
        <taxon>Bacillaceae</taxon>
        <taxon>Virgibacillus</taxon>
    </lineage>
</organism>
<proteinExistence type="inferred from homology"/>
<name>A0ABS4S9B5_9BACI</name>
<protein>
    <submittedName>
        <fullName evidence="6">DNA-binding transcriptional LysR family regulator</fullName>
    </submittedName>
</protein>
<dbReference type="InterPro" id="IPR000847">
    <property type="entry name" value="LysR_HTH_N"/>
</dbReference>
<keyword evidence="7" id="KW-1185">Reference proteome</keyword>
<dbReference type="Pfam" id="PF00126">
    <property type="entry name" value="HTH_1"/>
    <property type="match status" value="1"/>
</dbReference>
<dbReference type="SUPFAM" id="SSF53850">
    <property type="entry name" value="Periplasmic binding protein-like II"/>
    <property type="match status" value="1"/>
</dbReference>
<evidence type="ECO:0000256" key="1">
    <source>
        <dbReference type="ARBA" id="ARBA00009437"/>
    </source>
</evidence>
<evidence type="ECO:0000256" key="2">
    <source>
        <dbReference type="ARBA" id="ARBA00023015"/>
    </source>
</evidence>
<reference evidence="6 7" key="1">
    <citation type="submission" date="2021-03" db="EMBL/GenBank/DDBJ databases">
        <title>Genomic Encyclopedia of Type Strains, Phase IV (KMG-IV): sequencing the most valuable type-strain genomes for metagenomic binning, comparative biology and taxonomic classification.</title>
        <authorList>
            <person name="Goeker M."/>
        </authorList>
    </citation>
    <scope>NUCLEOTIDE SEQUENCE [LARGE SCALE GENOMIC DNA]</scope>
    <source>
        <strain evidence="6 7">DSM 25790</strain>
    </source>
</reference>
<dbReference type="CDD" id="cd05466">
    <property type="entry name" value="PBP2_LTTR_substrate"/>
    <property type="match status" value="1"/>
</dbReference>
<dbReference type="InterPro" id="IPR050950">
    <property type="entry name" value="HTH-type_LysR_regulators"/>
</dbReference>
<keyword evidence="4" id="KW-0804">Transcription</keyword>
<evidence type="ECO:0000259" key="5">
    <source>
        <dbReference type="PROSITE" id="PS50931"/>
    </source>
</evidence>
<dbReference type="PANTHER" id="PTHR30419:SF8">
    <property type="entry name" value="NITROGEN ASSIMILATION TRANSCRIPTIONAL ACTIVATOR-RELATED"/>
    <property type="match status" value="1"/>
</dbReference>
<feature type="domain" description="HTH lysR-type" evidence="5">
    <location>
        <begin position="1"/>
        <end position="58"/>
    </location>
</feature>
<keyword evidence="2" id="KW-0805">Transcription regulation</keyword>
<dbReference type="PROSITE" id="PS50931">
    <property type="entry name" value="HTH_LYSR"/>
    <property type="match status" value="1"/>
</dbReference>
<dbReference type="Gene3D" id="3.40.190.290">
    <property type="match status" value="1"/>
</dbReference>